<keyword evidence="1" id="KW-0472">Membrane</keyword>
<name>A0ABT7QZ69_9BACT</name>
<dbReference type="RefSeq" id="WP_289413817.1">
    <property type="nucleotide sequence ID" value="NZ_JAQIBD010000002.1"/>
</dbReference>
<accession>A0ABT7QZ69</accession>
<feature type="transmembrane region" description="Helical" evidence="1">
    <location>
        <begin position="93"/>
        <end position="116"/>
    </location>
</feature>
<dbReference type="Proteomes" id="UP001169069">
    <property type="component" value="Unassembled WGS sequence"/>
</dbReference>
<feature type="transmembrane region" description="Helical" evidence="1">
    <location>
        <begin position="56"/>
        <end position="73"/>
    </location>
</feature>
<proteinExistence type="predicted"/>
<keyword evidence="3" id="KW-1185">Reference proteome</keyword>
<reference evidence="2" key="1">
    <citation type="submission" date="2023-01" db="EMBL/GenBank/DDBJ databases">
        <title>Sulfurovum sp. zt1-1 genome assembly.</title>
        <authorList>
            <person name="Wang J."/>
        </authorList>
    </citation>
    <scope>NUCLEOTIDE SEQUENCE</scope>
    <source>
        <strain evidence="2">Zt1-1</strain>
    </source>
</reference>
<evidence type="ECO:0000256" key="1">
    <source>
        <dbReference type="SAM" id="Phobius"/>
    </source>
</evidence>
<comment type="caution">
    <text evidence="2">The sequence shown here is derived from an EMBL/GenBank/DDBJ whole genome shotgun (WGS) entry which is preliminary data.</text>
</comment>
<keyword evidence="1" id="KW-0812">Transmembrane</keyword>
<keyword evidence="1" id="KW-1133">Transmembrane helix</keyword>
<evidence type="ECO:0000313" key="3">
    <source>
        <dbReference type="Proteomes" id="UP001169069"/>
    </source>
</evidence>
<sequence>MKMIQELLFWLVVITMPMRKWKYGEDGKYIHLLLGLVALILFIVLALLFNQREFNFVGLALYMVFAAGFVEFIQRAFLGGTNTDMAATLDAFWMWLGGTIPAYLIYLLGLIEFSFYS</sequence>
<organism evidence="2 3">
    <name type="scientific">Sulfurovum zhangzhouensis</name>
    <dbReference type="NCBI Taxonomy" id="3019067"/>
    <lineage>
        <taxon>Bacteria</taxon>
        <taxon>Pseudomonadati</taxon>
        <taxon>Campylobacterota</taxon>
        <taxon>Epsilonproteobacteria</taxon>
        <taxon>Campylobacterales</taxon>
        <taxon>Sulfurovaceae</taxon>
        <taxon>Sulfurovum</taxon>
    </lineage>
</organism>
<evidence type="ECO:0000313" key="2">
    <source>
        <dbReference type="EMBL" id="MDM5272071.1"/>
    </source>
</evidence>
<dbReference type="EMBL" id="JAQIBD010000002">
    <property type="protein sequence ID" value="MDM5272071.1"/>
    <property type="molecule type" value="Genomic_DNA"/>
</dbReference>
<feature type="transmembrane region" description="Helical" evidence="1">
    <location>
        <begin position="29"/>
        <end position="49"/>
    </location>
</feature>
<protein>
    <submittedName>
        <fullName evidence="2">Uncharacterized protein</fullName>
    </submittedName>
</protein>
<gene>
    <name evidence="2" type="ORF">PGH07_07755</name>
</gene>